<dbReference type="AlphaFoldDB" id="A0A9W8CH07"/>
<evidence type="ECO:0000313" key="3">
    <source>
        <dbReference type="Proteomes" id="UP001164776"/>
    </source>
</evidence>
<reference evidence="2 3" key="1">
    <citation type="submission" date="2022-10" db="EMBL/GenBank/DDBJ databases">
        <title>WGS assembly of Paspalum vaginatum 540-79.</title>
        <authorList>
            <person name="Sun G."/>
            <person name="Wase N."/>
            <person name="Shu S."/>
            <person name="Jenkins J."/>
            <person name="Zhou B."/>
            <person name="Torres-Rodriguez J."/>
            <person name="Chen C."/>
            <person name="Sandor L."/>
            <person name="Plott C."/>
            <person name="Yoshinga Y."/>
            <person name="Daum C."/>
            <person name="Qi P."/>
            <person name="Barry K."/>
            <person name="Lipzen A."/>
            <person name="Berry L."/>
            <person name="Pedersen C."/>
            <person name="Gottilla T."/>
            <person name="Foltz A."/>
            <person name="Yu H."/>
            <person name="O'Malley R."/>
            <person name="Zhang C."/>
            <person name="Devos K."/>
            <person name="Sigmon B."/>
            <person name="Yu B."/>
            <person name="Obata T."/>
            <person name="Schmutz J."/>
            <person name="Schnable J."/>
        </authorList>
    </citation>
    <scope>NUCLEOTIDE SEQUENCE [LARGE SCALE GENOMIC DNA]</scope>
    <source>
        <strain evidence="3">cv. 540-79</strain>
    </source>
</reference>
<dbReference type="Proteomes" id="UP001164776">
    <property type="component" value="Unassembled WGS sequence"/>
</dbReference>
<protein>
    <submittedName>
        <fullName evidence="2">Uncharacterized protein</fullName>
    </submittedName>
</protein>
<gene>
    <name evidence="2" type="ORF">BS78_K104700</name>
</gene>
<accession>A0A9W8CH07</accession>
<organism evidence="2 3">
    <name type="scientific">Paspalum vaginatum</name>
    <name type="common">seashore paspalum</name>
    <dbReference type="NCBI Taxonomy" id="158149"/>
    <lineage>
        <taxon>Eukaryota</taxon>
        <taxon>Viridiplantae</taxon>
        <taxon>Streptophyta</taxon>
        <taxon>Embryophyta</taxon>
        <taxon>Tracheophyta</taxon>
        <taxon>Spermatophyta</taxon>
        <taxon>Magnoliopsida</taxon>
        <taxon>Liliopsida</taxon>
        <taxon>Poales</taxon>
        <taxon>Poaceae</taxon>
        <taxon>PACMAD clade</taxon>
        <taxon>Panicoideae</taxon>
        <taxon>Andropogonodae</taxon>
        <taxon>Paspaleae</taxon>
        <taxon>Paspalinae</taxon>
        <taxon>Paspalum</taxon>
    </lineage>
</organism>
<name>A0A9W8CH07_9POAL</name>
<sequence length="101" mass="10973">MNLNKTPPILQLPESTDRSIVCTCLFPPARTGSPPRAAAAPRIHAGFVAPSPMVPISPVPLSISNRRFTFPSPRVPSNPQSSHPNPRNPRQGWEDTTTIRA</sequence>
<proteinExistence type="predicted"/>
<keyword evidence="3" id="KW-1185">Reference proteome</keyword>
<evidence type="ECO:0000313" key="2">
    <source>
        <dbReference type="EMBL" id="KAJ1257306.1"/>
    </source>
</evidence>
<evidence type="ECO:0000256" key="1">
    <source>
        <dbReference type="SAM" id="MobiDB-lite"/>
    </source>
</evidence>
<feature type="region of interest" description="Disordered" evidence="1">
    <location>
        <begin position="66"/>
        <end position="101"/>
    </location>
</feature>
<feature type="compositionally biased region" description="Polar residues" evidence="1">
    <location>
        <begin position="75"/>
        <end position="85"/>
    </location>
</feature>
<dbReference type="EMBL" id="MU629424">
    <property type="protein sequence ID" value="KAJ1257306.1"/>
    <property type="molecule type" value="Genomic_DNA"/>
</dbReference>
<comment type="caution">
    <text evidence="2">The sequence shown here is derived from an EMBL/GenBank/DDBJ whole genome shotgun (WGS) entry which is preliminary data.</text>
</comment>